<dbReference type="PROSITE" id="PS50931">
    <property type="entry name" value="HTH_LYSR"/>
    <property type="match status" value="1"/>
</dbReference>
<evidence type="ECO:0000256" key="4">
    <source>
        <dbReference type="ARBA" id="ARBA00023163"/>
    </source>
</evidence>
<dbReference type="EMBL" id="CP060394">
    <property type="protein sequence ID" value="QNI32610.1"/>
    <property type="molecule type" value="Genomic_DNA"/>
</dbReference>
<dbReference type="SUPFAM" id="SSF53850">
    <property type="entry name" value="Periplasmic binding protein-like II"/>
    <property type="match status" value="1"/>
</dbReference>
<dbReference type="Pfam" id="PF03466">
    <property type="entry name" value="LysR_substrate"/>
    <property type="match status" value="1"/>
</dbReference>
<feature type="coiled-coil region" evidence="5">
    <location>
        <begin position="64"/>
        <end position="91"/>
    </location>
</feature>
<dbReference type="Proteomes" id="UP000515312">
    <property type="component" value="Chromosome"/>
</dbReference>
<keyword evidence="2" id="KW-0805">Transcription regulation</keyword>
<dbReference type="CDD" id="cd05466">
    <property type="entry name" value="PBP2_LTTR_substrate"/>
    <property type="match status" value="1"/>
</dbReference>
<keyword evidence="3" id="KW-0238">DNA-binding</keyword>
<organism evidence="7 8">
    <name type="scientific">Alloacidobacterium dinghuense</name>
    <dbReference type="NCBI Taxonomy" id="2763107"/>
    <lineage>
        <taxon>Bacteria</taxon>
        <taxon>Pseudomonadati</taxon>
        <taxon>Acidobacteriota</taxon>
        <taxon>Terriglobia</taxon>
        <taxon>Terriglobales</taxon>
        <taxon>Acidobacteriaceae</taxon>
        <taxon>Alloacidobacterium</taxon>
    </lineage>
</organism>
<evidence type="ECO:0000313" key="8">
    <source>
        <dbReference type="Proteomes" id="UP000515312"/>
    </source>
</evidence>
<dbReference type="InterPro" id="IPR036388">
    <property type="entry name" value="WH-like_DNA-bd_sf"/>
</dbReference>
<dbReference type="Pfam" id="PF00126">
    <property type="entry name" value="HTH_1"/>
    <property type="match status" value="1"/>
</dbReference>
<dbReference type="Gene3D" id="3.40.190.290">
    <property type="match status" value="1"/>
</dbReference>
<evidence type="ECO:0000313" key="7">
    <source>
        <dbReference type="EMBL" id="QNI32610.1"/>
    </source>
</evidence>
<dbReference type="InterPro" id="IPR000847">
    <property type="entry name" value="LysR_HTH_N"/>
</dbReference>
<name>A0A7G8BJ90_9BACT</name>
<dbReference type="PANTHER" id="PTHR30126">
    <property type="entry name" value="HTH-TYPE TRANSCRIPTIONAL REGULATOR"/>
    <property type="match status" value="1"/>
</dbReference>
<dbReference type="PRINTS" id="PR00039">
    <property type="entry name" value="HTHLYSR"/>
</dbReference>
<reference evidence="7 8" key="1">
    <citation type="submission" date="2020-08" db="EMBL/GenBank/DDBJ databases">
        <title>Edaphobacter telluris sp. nov. and Acidobacterium dinghuensis sp. nov., two acidobacteria isolated from forest soil.</title>
        <authorList>
            <person name="Fu J."/>
            <person name="Qiu L."/>
        </authorList>
    </citation>
    <scope>NUCLEOTIDE SEQUENCE [LARGE SCALE GENOMIC DNA]</scope>
    <source>
        <strain evidence="7">4Y35</strain>
    </source>
</reference>
<dbReference type="AlphaFoldDB" id="A0A7G8BJ90"/>
<sequence>MELSQLETFLTVVAERSFSRAAIRLHRTQPAVSQVIRKLEEEIGEPLFERASRDGTLTTAGEVLRDYAERLLRLRNEAASALEEVRALERGRLTLAANEYTCLYLLPVLDEFRRLCPQISIMVQRSLASRIPDEVLRRTAEIGIVSFQPDEDQLAAIAVYADDLVFVVPPKHVLAREEQVQIRDLGAENFVAHNVASPRRKLVEESFAKHRTPLNIGVELPSLEAIKRFVATGNGVALVPALSVQTEIVRGELVSVAVPELDCSRQLWLVYRKQGTLSYAALAFLRVVRTLAEDRGTPFLYVEKKHGDEKKPDASKQSQR</sequence>
<evidence type="ECO:0000256" key="3">
    <source>
        <dbReference type="ARBA" id="ARBA00023125"/>
    </source>
</evidence>
<comment type="similarity">
    <text evidence="1">Belongs to the LysR transcriptional regulatory family.</text>
</comment>
<evidence type="ECO:0000256" key="2">
    <source>
        <dbReference type="ARBA" id="ARBA00023015"/>
    </source>
</evidence>
<protein>
    <submittedName>
        <fullName evidence="7">LysR family transcriptional regulator</fullName>
    </submittedName>
</protein>
<evidence type="ECO:0000256" key="5">
    <source>
        <dbReference type="SAM" id="Coils"/>
    </source>
</evidence>
<keyword evidence="8" id="KW-1185">Reference proteome</keyword>
<keyword evidence="4" id="KW-0804">Transcription</keyword>
<dbReference type="GO" id="GO:0003700">
    <property type="term" value="F:DNA-binding transcription factor activity"/>
    <property type="evidence" value="ECO:0007669"/>
    <property type="project" value="InterPro"/>
</dbReference>
<feature type="domain" description="HTH lysR-type" evidence="6">
    <location>
        <begin position="1"/>
        <end position="58"/>
    </location>
</feature>
<proteinExistence type="inferred from homology"/>
<evidence type="ECO:0000259" key="6">
    <source>
        <dbReference type="PROSITE" id="PS50931"/>
    </source>
</evidence>
<dbReference type="InterPro" id="IPR036390">
    <property type="entry name" value="WH_DNA-bd_sf"/>
</dbReference>
<evidence type="ECO:0000256" key="1">
    <source>
        <dbReference type="ARBA" id="ARBA00009437"/>
    </source>
</evidence>
<gene>
    <name evidence="7" type="ORF">H7849_00880</name>
</gene>
<dbReference type="GO" id="GO:0000976">
    <property type="term" value="F:transcription cis-regulatory region binding"/>
    <property type="evidence" value="ECO:0007669"/>
    <property type="project" value="TreeGrafter"/>
</dbReference>
<dbReference type="FunFam" id="1.10.10.10:FF:000001">
    <property type="entry name" value="LysR family transcriptional regulator"/>
    <property type="match status" value="1"/>
</dbReference>
<dbReference type="SUPFAM" id="SSF46785">
    <property type="entry name" value="Winged helix' DNA-binding domain"/>
    <property type="match status" value="1"/>
</dbReference>
<dbReference type="Gene3D" id="1.10.10.10">
    <property type="entry name" value="Winged helix-like DNA-binding domain superfamily/Winged helix DNA-binding domain"/>
    <property type="match status" value="1"/>
</dbReference>
<dbReference type="InterPro" id="IPR005119">
    <property type="entry name" value="LysR_subst-bd"/>
</dbReference>
<dbReference type="RefSeq" id="WP_186743564.1">
    <property type="nucleotide sequence ID" value="NZ_CP060394.1"/>
</dbReference>
<dbReference type="KEGG" id="adin:H7849_00880"/>
<accession>A0A7G8BJ90</accession>
<dbReference type="PANTHER" id="PTHR30126:SF40">
    <property type="entry name" value="HTH-TYPE TRANSCRIPTIONAL REGULATOR GLTR"/>
    <property type="match status" value="1"/>
</dbReference>
<keyword evidence="5" id="KW-0175">Coiled coil</keyword>